<dbReference type="Pfam" id="PF13560">
    <property type="entry name" value="HTH_31"/>
    <property type="match status" value="1"/>
</dbReference>
<dbReference type="SUPFAM" id="SSF47413">
    <property type="entry name" value="lambda repressor-like DNA-binding domains"/>
    <property type="match status" value="1"/>
</dbReference>
<evidence type="ECO:0000313" key="2">
    <source>
        <dbReference type="EMBL" id="KNB51390.1"/>
    </source>
</evidence>
<dbReference type="SMART" id="SM00530">
    <property type="entry name" value="HTH_XRE"/>
    <property type="match status" value="1"/>
</dbReference>
<dbReference type="OrthoDB" id="3462393at2"/>
<dbReference type="InterPro" id="IPR043917">
    <property type="entry name" value="DUF5753"/>
</dbReference>
<evidence type="ECO:0000313" key="3">
    <source>
        <dbReference type="Proteomes" id="UP000037288"/>
    </source>
</evidence>
<proteinExistence type="predicted"/>
<sequence length="301" mass="32964">MGLRSNPTQRQRRLGAELRRLRLAAGLSVAEAAAAAGLGPPHLGHIEAARTAIPEVKLRALMAAYGCRSESLVNALVAMSVSSGRGWWSDYKRHVGGRGTDLAELEASATSSRSFQWLYIPGLLQTPDYIRTLLAAGERDADEELLDTYVEFRLGRQRVLTEGSLHLHAVIHETALRMRFVPGDIMRAQLEHLLRMALLPQVRIQILPLSATFHPPAFSSPFVLYEAGVPELGTVYVEQPVASPFLSEQQHLAAFTTSFQELASAALDPIDPQSLGEFHARRDSLGLIQHVLYTLCEATGA</sequence>
<comment type="caution">
    <text evidence="2">The sequence shown here is derived from an EMBL/GenBank/DDBJ whole genome shotgun (WGS) entry which is preliminary data.</text>
</comment>
<dbReference type="InterPro" id="IPR010982">
    <property type="entry name" value="Lambda_DNA-bd_dom_sf"/>
</dbReference>
<dbReference type="PATRIC" id="fig|1678637.3.peg.2885"/>
<dbReference type="Pfam" id="PF19054">
    <property type="entry name" value="DUF5753"/>
    <property type="match status" value="1"/>
</dbReference>
<reference evidence="3" key="1">
    <citation type="submission" date="2015-07" db="EMBL/GenBank/DDBJ databases">
        <title>Draft genome sequence of Streptomyces sp. CMAA 1322, a bacterium isolated from Caatinga biome, from dry forest semiarid of Brazil.</title>
        <authorList>
            <person name="Santos S.N."/>
            <person name="Gacesa R."/>
            <person name="Taketani R.G."/>
            <person name="Long P.F."/>
            <person name="Melo I.S."/>
        </authorList>
    </citation>
    <scope>NUCLEOTIDE SEQUENCE [LARGE SCALE GENOMIC DNA]</scope>
    <source>
        <strain evidence="3">CMAA 1322</strain>
    </source>
</reference>
<keyword evidence="3" id="KW-1185">Reference proteome</keyword>
<organism evidence="2 3">
    <name type="scientific">Streptomyces caatingaensis</name>
    <dbReference type="NCBI Taxonomy" id="1678637"/>
    <lineage>
        <taxon>Bacteria</taxon>
        <taxon>Bacillati</taxon>
        <taxon>Actinomycetota</taxon>
        <taxon>Actinomycetes</taxon>
        <taxon>Kitasatosporales</taxon>
        <taxon>Streptomycetaceae</taxon>
        <taxon>Streptomyces</taxon>
    </lineage>
</organism>
<protein>
    <submittedName>
        <fullName evidence="2">XRE family transcriptional regulator</fullName>
    </submittedName>
</protein>
<dbReference type="EMBL" id="LFXA01000009">
    <property type="protein sequence ID" value="KNB51390.1"/>
    <property type="molecule type" value="Genomic_DNA"/>
</dbReference>
<dbReference type="STRING" id="1678637.AC230_13370"/>
<evidence type="ECO:0000259" key="1">
    <source>
        <dbReference type="PROSITE" id="PS50943"/>
    </source>
</evidence>
<dbReference type="GO" id="GO:0003677">
    <property type="term" value="F:DNA binding"/>
    <property type="evidence" value="ECO:0007669"/>
    <property type="project" value="InterPro"/>
</dbReference>
<dbReference type="Proteomes" id="UP000037288">
    <property type="component" value="Unassembled WGS sequence"/>
</dbReference>
<gene>
    <name evidence="2" type="ORF">AC230_13370</name>
</gene>
<name>A0A0K9XDD1_9ACTN</name>
<dbReference type="InterPro" id="IPR001387">
    <property type="entry name" value="Cro/C1-type_HTH"/>
</dbReference>
<dbReference type="CDD" id="cd00093">
    <property type="entry name" value="HTH_XRE"/>
    <property type="match status" value="1"/>
</dbReference>
<dbReference type="Gene3D" id="1.10.260.40">
    <property type="entry name" value="lambda repressor-like DNA-binding domains"/>
    <property type="match status" value="1"/>
</dbReference>
<feature type="domain" description="HTH cro/C1-type" evidence="1">
    <location>
        <begin position="18"/>
        <end position="72"/>
    </location>
</feature>
<dbReference type="RefSeq" id="WP_049716400.1">
    <property type="nucleotide sequence ID" value="NZ_LFXA01000009.1"/>
</dbReference>
<dbReference type="PROSITE" id="PS50943">
    <property type="entry name" value="HTH_CROC1"/>
    <property type="match status" value="1"/>
</dbReference>
<accession>A0A0K9XDD1</accession>
<dbReference type="AlphaFoldDB" id="A0A0K9XDD1"/>